<dbReference type="InterPro" id="IPR046346">
    <property type="entry name" value="Aminoacid_DH-like_N_sf"/>
</dbReference>
<dbReference type="EC" id="1.4.1.2" evidence="6"/>
<dbReference type="Pfam" id="PF21074">
    <property type="entry name" value="GDH_C"/>
    <property type="match status" value="1"/>
</dbReference>
<reference evidence="6 7" key="1">
    <citation type="submission" date="2023-07" db="EMBL/GenBank/DDBJ databases">
        <title>Sorghum-associated microbial communities from plants grown in Nebraska, USA.</title>
        <authorList>
            <person name="Schachtman D."/>
        </authorList>
    </citation>
    <scope>NUCLEOTIDE SEQUENCE [LARGE SCALE GENOMIC DNA]</scope>
    <source>
        <strain evidence="6 7">BE167</strain>
    </source>
</reference>
<evidence type="ECO:0000313" key="6">
    <source>
        <dbReference type="EMBL" id="MDR7084968.1"/>
    </source>
</evidence>
<dbReference type="PIRSF" id="PIRSF036761">
    <property type="entry name" value="GDH_Mll4104"/>
    <property type="match status" value="1"/>
</dbReference>
<dbReference type="InterPro" id="IPR049062">
    <property type="entry name" value="NAD_Glu_DH_ACT2"/>
</dbReference>
<proteinExistence type="predicted"/>
<dbReference type="Pfam" id="PF21073">
    <property type="entry name" value="GDH_HM1"/>
    <property type="match status" value="1"/>
</dbReference>
<name>A0ABU1UII2_9MICC</name>
<evidence type="ECO:0000259" key="5">
    <source>
        <dbReference type="Pfam" id="PF21077"/>
    </source>
</evidence>
<dbReference type="PANTHER" id="PTHR43403">
    <property type="entry name" value="NAD-SPECIFIC GLUTAMATE DEHYDROGENASE"/>
    <property type="match status" value="1"/>
</dbReference>
<feature type="domain" description="NAD-glutamate dehydrogenase ACT2" evidence="4">
    <location>
        <begin position="387"/>
        <end position="476"/>
    </location>
</feature>
<organism evidence="6 7">
    <name type="scientific">Arthrobacter ginsengisoli</name>
    <dbReference type="NCBI Taxonomy" id="1356565"/>
    <lineage>
        <taxon>Bacteria</taxon>
        <taxon>Bacillati</taxon>
        <taxon>Actinomycetota</taxon>
        <taxon>Actinomycetes</taxon>
        <taxon>Micrococcales</taxon>
        <taxon>Micrococcaceae</taxon>
        <taxon>Arthrobacter</taxon>
    </lineage>
</organism>
<dbReference type="PANTHER" id="PTHR43403:SF1">
    <property type="entry name" value="NAD-SPECIFIC GLUTAMATE DEHYDROGENASE"/>
    <property type="match status" value="1"/>
</dbReference>
<dbReference type="Pfam" id="PF21075">
    <property type="entry name" value="GDH_ACT1"/>
    <property type="match status" value="1"/>
</dbReference>
<protein>
    <submittedName>
        <fullName evidence="6">Glutamate dehydrogenase</fullName>
        <ecNumber evidence="6">1.4.1.2</ecNumber>
    </submittedName>
</protein>
<evidence type="ECO:0000259" key="1">
    <source>
        <dbReference type="Pfam" id="PF05088"/>
    </source>
</evidence>
<dbReference type="RefSeq" id="WP_310062210.1">
    <property type="nucleotide sequence ID" value="NZ_JAVDVQ010000039.1"/>
</dbReference>
<dbReference type="Pfam" id="PF21079">
    <property type="entry name" value="GDH_HM2"/>
    <property type="match status" value="1"/>
</dbReference>
<dbReference type="InterPro" id="IPR007780">
    <property type="entry name" value="NAD_Glu_DH_bac"/>
</dbReference>
<sequence>MSGKSVPAEHSASSGSAQVDDRFLADYYEHVDPEELLTYAGETLERRAEHHLSLGSVLAPGTSRVDVLNEPHASVVFVVAEGALHVVRAVTAELTRGGATVRLLVHPSFQVLRDPATHELLELRHSPQRAGLSSELPASGPGTETWVAVEIGRLPRSSNAADVIANIQKVLADARAVAEDSAALKEQVAAAVDSLAAFPRGCVPSTEQLRELLLWLRRGNFIFLGYCEYGLTAGKDRPALRVRPGTALGLLRRQNSPLSTDESALRGSQVLALYASDLRTTVPEPSYLDEIRLPTFSASGVLDGERRFVGVFAHGAADQSVRRIPVIRDRSASVRDRLGFAPGSTQERKLQAALESFPLQELFHIEEDELTRLVADILRVHEGHETRLLLRFDSYGPFMTGLMFLPRRRYNTAVRLRFEQALKETLQAPSLESEVRLTESHMARIFFRVLLSAGAKPESIDLSALERALIHATRTWAEGLDEALRERMPSERARRLSVLWARAFPASYRADFDVADAIEDIESFEQYDLDGTGGRPLNDPVLVVRADARHAKVEETRIRLYLTGARSLTQILPFLHNLGLQVLNERPFEVLRGKTLPMFLYDLGVKYPPGVDPTRTGSLLADAFGAAMRGDTESDRFDALVLQEGTEWRQVAILRSYAKYLQQLGTTNSYDFIADSLLANATATRALLDLFRARFHPGLGIAERLRDTSAARTAVAEAIDVVASLDADRLLRTFLNLIEATTRTNFYRDRPYLSFKLEPSRLPGAPFPRPKFEIWVYSPRVEGVHLRFGPVARGGLRWSDRREDFRTEVLGLAKVQIVKNSVIVPTGAKGGFYAKRLPDPEADRTAWLAEGIESYKEFLRGLLDVTDNLAPPDVAVSPNAHGTQGQVEDIVPPPNVIRHDDDDYYLVVAADKGTAAFSDIANEVAAEYRFWLGDAFASGGSVGYDHKQMGITARGAWASAKQHLSELGIDSRREDFTVVGIGDMSGDVFGNGMLLSEHIRLVAAFDHRHIFLDPTPDGASSLEERRRLFSLPRSSWADYNPGLISPGGGVHPRAAKSITITPQARSALGLPPTTAVLAPPELIQAILRAPVDLIYNGGIGTYVKAFSETNTEAGDKANDTIRINGNELRTRIVVEGGNLGLTQRGRVEAALNGVLLNTDAIDNSAGVDCSDHEVNIKIFVDRLIAAGKMATSERAGFLHSLSDDVARLVLKNSRDQNVLLVNDRALVLNWSPSFERTMDWLERATDFDRDREALPTTDQLHARLQAGTGLTSPELSVLAAYAKIALAKELNDSDVADDPWFDRVLRSYFPPRIVDRFGTELQTHPLRRQIICTALANDMINLGGITFAFRAIEETTGSAAALARAFVAVREAFDLHWIADWTVGLPSAVPTQHAAELALYVRRMLDRAIRWYLNHDHRDQPVEQALGRIMPAMDVRRNPTAIYLRGEDVDLGQDLLTRWEAIGIPPDIARRSFEVVLSVYLLDISLIAEQLDEPVERIADLYSTVYQRIGALKLLLKITELPREDRWETLARAALRDDVYSAVADMTIAVLRTTSPSSPQRMDPTERIAEWERGHQEQLARIKDTLAEVTGPGPATIHSISVALKLLRTLVRS</sequence>
<keyword evidence="6" id="KW-0560">Oxidoreductase</keyword>
<feature type="domain" description="NAD-glutamate dehydrogenase catalytic" evidence="1">
    <location>
        <begin position="715"/>
        <end position="1220"/>
    </location>
</feature>
<dbReference type="InterPro" id="IPR028971">
    <property type="entry name" value="NAD-GDH_cat"/>
</dbReference>
<comment type="caution">
    <text evidence="6">The sequence shown here is derived from an EMBL/GenBank/DDBJ whole genome shotgun (WGS) entry which is preliminary data.</text>
</comment>
<dbReference type="Pfam" id="PF21077">
    <property type="entry name" value="GDH_ACT3"/>
    <property type="match status" value="1"/>
</dbReference>
<feature type="domain" description="NAD-glutamate dehydrogenase ACT3" evidence="5">
    <location>
        <begin position="551"/>
        <end position="610"/>
    </location>
</feature>
<feature type="domain" description="NAD-glutamate dehydrogenase N-terminal ACT1" evidence="3">
    <location>
        <begin position="23"/>
        <end position="161"/>
    </location>
</feature>
<dbReference type="InterPro" id="IPR036291">
    <property type="entry name" value="NAD(P)-bd_dom_sf"/>
</dbReference>
<dbReference type="Pfam" id="PF21076">
    <property type="entry name" value="GDH_ACT2"/>
    <property type="match status" value="1"/>
</dbReference>
<dbReference type="EMBL" id="JAVDVQ010000039">
    <property type="protein sequence ID" value="MDR7084968.1"/>
    <property type="molecule type" value="Genomic_DNA"/>
</dbReference>
<dbReference type="Proteomes" id="UP001252243">
    <property type="component" value="Unassembled WGS sequence"/>
</dbReference>
<dbReference type="Gene3D" id="3.40.50.720">
    <property type="entry name" value="NAD(P)-binding Rossmann-like Domain"/>
    <property type="match status" value="1"/>
</dbReference>
<evidence type="ECO:0000259" key="3">
    <source>
        <dbReference type="Pfam" id="PF21075"/>
    </source>
</evidence>
<dbReference type="InterPro" id="IPR048381">
    <property type="entry name" value="GDH_C"/>
</dbReference>
<dbReference type="GO" id="GO:0004352">
    <property type="term" value="F:glutamate dehydrogenase (NAD+) activity"/>
    <property type="evidence" value="ECO:0007669"/>
    <property type="project" value="UniProtKB-EC"/>
</dbReference>
<dbReference type="InterPro" id="IPR024727">
    <property type="entry name" value="NAD_Glu_DH_N_ACT1"/>
</dbReference>
<keyword evidence="7" id="KW-1185">Reference proteome</keyword>
<feature type="domain" description="NAD-specific glutamate dehydrogenase C-terminal" evidence="2">
    <location>
        <begin position="1267"/>
        <end position="1608"/>
    </location>
</feature>
<dbReference type="InterPro" id="IPR049056">
    <property type="entry name" value="NAD_Glu_DH_HM3"/>
</dbReference>
<evidence type="ECO:0000259" key="4">
    <source>
        <dbReference type="Pfam" id="PF21076"/>
    </source>
</evidence>
<dbReference type="SUPFAM" id="SSF51735">
    <property type="entry name" value="NAD(P)-binding Rossmann-fold domains"/>
    <property type="match status" value="1"/>
</dbReference>
<dbReference type="Pfam" id="PF05088">
    <property type="entry name" value="Bac_GDH_CD"/>
    <property type="match status" value="1"/>
</dbReference>
<dbReference type="Pfam" id="PF21078">
    <property type="entry name" value="GDH_HM3"/>
    <property type="match status" value="1"/>
</dbReference>
<dbReference type="InterPro" id="IPR049059">
    <property type="entry name" value="NAD_Glu_DH_HM1"/>
</dbReference>
<dbReference type="InterPro" id="IPR049064">
    <property type="entry name" value="NAD_Glu_DH_ACT3"/>
</dbReference>
<dbReference type="InterPro" id="IPR049058">
    <property type="entry name" value="NAD_Glu_DH_HM2"/>
</dbReference>
<accession>A0ABU1UII2</accession>
<evidence type="ECO:0000313" key="7">
    <source>
        <dbReference type="Proteomes" id="UP001252243"/>
    </source>
</evidence>
<evidence type="ECO:0000259" key="2">
    <source>
        <dbReference type="Pfam" id="PF21074"/>
    </source>
</evidence>
<dbReference type="SUPFAM" id="SSF53223">
    <property type="entry name" value="Aminoacid dehydrogenase-like, N-terminal domain"/>
    <property type="match status" value="1"/>
</dbReference>
<gene>
    <name evidence="6" type="ORF">J2X01_004288</name>
</gene>